<evidence type="ECO:0000256" key="1">
    <source>
        <dbReference type="ARBA" id="ARBA00010982"/>
    </source>
</evidence>
<dbReference type="InterPro" id="IPR020617">
    <property type="entry name" value="Thiolase_C"/>
</dbReference>
<dbReference type="Proteomes" id="UP000323274">
    <property type="component" value="Unassembled WGS sequence"/>
</dbReference>
<name>A0A5A5U3R7_LEUCI</name>
<dbReference type="InterPro" id="IPR020616">
    <property type="entry name" value="Thiolase_N"/>
</dbReference>
<dbReference type="Pfam" id="PF00108">
    <property type="entry name" value="Thiolase_N"/>
    <property type="match status" value="1"/>
</dbReference>
<dbReference type="InterPro" id="IPR020610">
    <property type="entry name" value="Thiolase_AS"/>
</dbReference>
<dbReference type="PANTHER" id="PTHR43853">
    <property type="entry name" value="3-KETOACYL-COA THIOLASE, PEROXISOMAL"/>
    <property type="match status" value="1"/>
</dbReference>
<dbReference type="PANTHER" id="PTHR43853:SF3">
    <property type="entry name" value="ACETYL-COA C-ACETYLTRANSFERASE YHFS-RELATED"/>
    <property type="match status" value="1"/>
</dbReference>
<feature type="domain" description="Thiolase C-terminal" evidence="8">
    <location>
        <begin position="259"/>
        <end position="376"/>
    </location>
</feature>
<feature type="domain" description="Thiolase N-terminal" evidence="7">
    <location>
        <begin position="8"/>
        <end position="249"/>
    </location>
</feature>
<feature type="active site" description="Proton acceptor" evidence="5">
    <location>
        <position position="365"/>
    </location>
</feature>
<proteinExistence type="inferred from homology"/>
<evidence type="ECO:0000256" key="5">
    <source>
        <dbReference type="PIRSR" id="PIRSR000429-1"/>
    </source>
</evidence>
<dbReference type="EC" id="2.3.1.16" evidence="4"/>
<protein>
    <recommendedName>
        <fullName evidence="4">acetyl-CoA C-acyltransferase</fullName>
        <ecNumber evidence="4">2.3.1.16</ecNumber>
    </recommendedName>
</protein>
<dbReference type="Pfam" id="PF02803">
    <property type="entry name" value="Thiolase_C"/>
    <property type="match status" value="1"/>
</dbReference>
<dbReference type="InterPro" id="IPR020613">
    <property type="entry name" value="Thiolase_CS"/>
</dbReference>
<evidence type="ECO:0000256" key="3">
    <source>
        <dbReference type="ARBA" id="ARBA00023315"/>
    </source>
</evidence>
<evidence type="ECO:0000256" key="2">
    <source>
        <dbReference type="ARBA" id="ARBA00022679"/>
    </source>
</evidence>
<sequence length="383" mass="40586">MNNLTTPVGILSAKRLPIGKINGLYTEQSPETLVANLLQQQVAMLSTHRLKQVDQVILGNVTNQGGNIARRAALAAGIGSSTPAYTIDAQCASGLVAIASGAQAILNQDAKLVVAGGVESTSRSYVTIDRETNEPLKRFPMVPEGQLDLDMGIVAENMSSRYNISREQQDNYAFNSHQKAKKAFENKQINAEIVPFSQASVNITQDQCPRFDTSLSKLHQLKPAFRSGGTVTAGNSCPINDGAATVLMTGSQTGEAMAGYYLGHTTVGIAPEKFILGPIAATQKLLDKYALTMSDIAVVELNEAFAVQSILCQAALKITDEQLNPLGGALAYGHPYGATGGIMIARLLNSLNRITQPALGIATLCVAGGMGMSMLIGNQHWQV</sequence>
<feature type="active site" description="Acyl-thioester intermediate" evidence="5">
    <location>
        <position position="91"/>
    </location>
</feature>
<dbReference type="GO" id="GO:0006635">
    <property type="term" value="P:fatty acid beta-oxidation"/>
    <property type="evidence" value="ECO:0007669"/>
    <property type="project" value="TreeGrafter"/>
</dbReference>
<evidence type="ECO:0000313" key="9">
    <source>
        <dbReference type="EMBL" id="GDZ84314.1"/>
    </source>
</evidence>
<dbReference type="GO" id="GO:0003988">
    <property type="term" value="F:acetyl-CoA C-acyltransferase activity"/>
    <property type="evidence" value="ECO:0007669"/>
    <property type="project" value="UniProtKB-EC"/>
</dbReference>
<keyword evidence="3 6" id="KW-0012">Acyltransferase</keyword>
<evidence type="ECO:0000256" key="4">
    <source>
        <dbReference type="ARBA" id="ARBA00024073"/>
    </source>
</evidence>
<dbReference type="InterPro" id="IPR016039">
    <property type="entry name" value="Thiolase-like"/>
</dbReference>
<dbReference type="NCBIfam" id="TIGR01930">
    <property type="entry name" value="AcCoA-C-Actrans"/>
    <property type="match status" value="1"/>
</dbReference>
<accession>A0A5A5U3R7</accession>
<dbReference type="AlphaFoldDB" id="A0A5A5U3R7"/>
<dbReference type="PROSITE" id="PS00737">
    <property type="entry name" value="THIOLASE_2"/>
    <property type="match status" value="1"/>
</dbReference>
<dbReference type="EMBL" id="BJJW01000009">
    <property type="protein sequence ID" value="GDZ84314.1"/>
    <property type="molecule type" value="Genomic_DNA"/>
</dbReference>
<dbReference type="SUPFAM" id="SSF53901">
    <property type="entry name" value="Thiolase-like"/>
    <property type="match status" value="2"/>
</dbReference>
<comment type="similarity">
    <text evidence="1 6">Belongs to the thiolase-like superfamily. Thiolase family.</text>
</comment>
<dbReference type="PIRSF" id="PIRSF000429">
    <property type="entry name" value="Ac-CoA_Ac_transf"/>
    <property type="match status" value="1"/>
</dbReference>
<feature type="active site" description="Proton acceptor" evidence="5">
    <location>
        <position position="334"/>
    </location>
</feature>
<dbReference type="RefSeq" id="WP_149334643.1">
    <property type="nucleotide sequence ID" value="NZ_BJJW01000009.1"/>
</dbReference>
<dbReference type="Gene3D" id="3.40.47.10">
    <property type="match status" value="2"/>
</dbReference>
<comment type="caution">
    <text evidence="9">The sequence shown here is derived from an EMBL/GenBank/DDBJ whole genome shotgun (WGS) entry which is preliminary data.</text>
</comment>
<dbReference type="PROSITE" id="PS00099">
    <property type="entry name" value="THIOLASE_3"/>
    <property type="match status" value="1"/>
</dbReference>
<evidence type="ECO:0000259" key="8">
    <source>
        <dbReference type="Pfam" id="PF02803"/>
    </source>
</evidence>
<gene>
    <name evidence="9" type="primary">fadA</name>
    <name evidence="9" type="ORF">LCIT_15560</name>
</gene>
<dbReference type="InterPro" id="IPR002155">
    <property type="entry name" value="Thiolase"/>
</dbReference>
<reference evidence="9 10" key="1">
    <citation type="submission" date="2019-04" db="EMBL/GenBank/DDBJ databases">
        <title>A pseudo-fructophilic Leuconostoc citreum strain F192-5 isolated from peel of satsuma mandarin: the first report for isolation and characterization of strain-dependent fructophilic-like characteristics.</title>
        <authorList>
            <person name="Maeno S."/>
            <person name="Tanizawa Y."/>
            <person name="Kajikawa A."/>
            <person name="Kanesaki Y."/>
            <person name="Kubota E."/>
            <person name="Arita M."/>
            <person name="Leon D."/>
            <person name="Endo A."/>
        </authorList>
    </citation>
    <scope>NUCLEOTIDE SEQUENCE [LARGE SCALE GENOMIC DNA]</scope>
    <source>
        <strain evidence="9 10">F192-5</strain>
    </source>
</reference>
<evidence type="ECO:0000259" key="7">
    <source>
        <dbReference type="Pfam" id="PF00108"/>
    </source>
</evidence>
<dbReference type="InterPro" id="IPR050215">
    <property type="entry name" value="Thiolase-like_sf_Thiolase"/>
</dbReference>
<evidence type="ECO:0000256" key="6">
    <source>
        <dbReference type="RuleBase" id="RU003557"/>
    </source>
</evidence>
<dbReference type="CDD" id="cd00751">
    <property type="entry name" value="thiolase"/>
    <property type="match status" value="1"/>
</dbReference>
<organism evidence="9 10">
    <name type="scientific">Leuconostoc citreum</name>
    <dbReference type="NCBI Taxonomy" id="33964"/>
    <lineage>
        <taxon>Bacteria</taxon>
        <taxon>Bacillati</taxon>
        <taxon>Bacillota</taxon>
        <taxon>Bacilli</taxon>
        <taxon>Lactobacillales</taxon>
        <taxon>Lactobacillaceae</taxon>
        <taxon>Leuconostoc</taxon>
    </lineage>
</organism>
<evidence type="ECO:0000313" key="10">
    <source>
        <dbReference type="Proteomes" id="UP000323274"/>
    </source>
</evidence>
<dbReference type="GO" id="GO:0010124">
    <property type="term" value="P:phenylacetate catabolic process"/>
    <property type="evidence" value="ECO:0007669"/>
    <property type="project" value="TreeGrafter"/>
</dbReference>
<keyword evidence="2 6" id="KW-0808">Transferase</keyword>
<dbReference type="GO" id="GO:0005737">
    <property type="term" value="C:cytoplasm"/>
    <property type="evidence" value="ECO:0007669"/>
    <property type="project" value="UniProtKB-ARBA"/>
</dbReference>